<dbReference type="RefSeq" id="WP_126128755.1">
    <property type="nucleotide sequence ID" value="NZ_CP034464.1"/>
</dbReference>
<accession>A0A3S9HMN4</accession>
<protein>
    <submittedName>
        <fullName evidence="3">Energy transducer TonB</fullName>
    </submittedName>
</protein>
<proteinExistence type="predicted"/>
<feature type="region of interest" description="Disordered" evidence="1">
    <location>
        <begin position="183"/>
        <end position="216"/>
    </location>
</feature>
<dbReference type="Gene3D" id="3.30.1150.10">
    <property type="match status" value="1"/>
</dbReference>
<feature type="transmembrane region" description="Helical" evidence="2">
    <location>
        <begin position="14"/>
        <end position="32"/>
    </location>
</feature>
<organism evidence="3 4">
    <name type="scientific">Undibacterium parvum</name>
    <dbReference type="NCBI Taxonomy" id="401471"/>
    <lineage>
        <taxon>Bacteria</taxon>
        <taxon>Pseudomonadati</taxon>
        <taxon>Pseudomonadota</taxon>
        <taxon>Betaproteobacteria</taxon>
        <taxon>Burkholderiales</taxon>
        <taxon>Oxalobacteraceae</taxon>
        <taxon>Undibacterium</taxon>
    </lineage>
</organism>
<evidence type="ECO:0000256" key="2">
    <source>
        <dbReference type="SAM" id="Phobius"/>
    </source>
</evidence>
<dbReference type="EMBL" id="CP034464">
    <property type="protein sequence ID" value="AZP13382.1"/>
    <property type="molecule type" value="Genomic_DNA"/>
</dbReference>
<dbReference type="Proteomes" id="UP000275663">
    <property type="component" value="Chromosome"/>
</dbReference>
<dbReference type="KEGG" id="upv:EJN92_16105"/>
<reference evidence="3 4" key="1">
    <citation type="journal article" date="2011" name="Int. J. Syst. Evol. Microbiol.">
        <title>Description of Undibacterium oligocarboniphilum sp. nov., isolated from purified water, and Undibacterium pigrum strain CCUG 49012 as the type strain of Undibacterium parvum sp. nov., and emended descriptions of the genus Undibacterium and the species Undibacterium pigrum.</title>
        <authorList>
            <person name="Eder W."/>
            <person name="Wanner G."/>
            <person name="Ludwig W."/>
            <person name="Busse H.J."/>
            <person name="Ziemke-Kageler F."/>
            <person name="Lang E."/>
        </authorList>
    </citation>
    <scope>NUCLEOTIDE SEQUENCE [LARGE SCALE GENOMIC DNA]</scope>
    <source>
        <strain evidence="3 4">DSM 23061</strain>
    </source>
</reference>
<evidence type="ECO:0000313" key="3">
    <source>
        <dbReference type="EMBL" id="AZP13382.1"/>
    </source>
</evidence>
<dbReference type="OrthoDB" id="8858530at2"/>
<dbReference type="AlphaFoldDB" id="A0A3S9HMN4"/>
<evidence type="ECO:0000256" key="1">
    <source>
        <dbReference type="SAM" id="MobiDB-lite"/>
    </source>
</evidence>
<keyword evidence="4" id="KW-1185">Reference proteome</keyword>
<evidence type="ECO:0000313" key="4">
    <source>
        <dbReference type="Proteomes" id="UP000275663"/>
    </source>
</evidence>
<keyword evidence="2" id="KW-0812">Transmembrane</keyword>
<dbReference type="Pfam" id="PF13103">
    <property type="entry name" value="TonB_2"/>
    <property type="match status" value="1"/>
</dbReference>
<keyword evidence="2" id="KW-0472">Membrane</keyword>
<sequence length="225" mass="24552">MDQQQEKKSGGKKILLMVTVVLLVFGLIGWGLKSLLSGKSGAKPKPPKISLMAPPPPPPPPPPKFEKKPPEPPKDQKEIKIDQPLAKQEQAPADPQLKMEGAAGDGPSMFAKGAVTSEDLSKLGNGTGKAGMFNPYSNYANLLKGDVQRYLSKNNLLRKRQYRTEVQIWVNPDGSVKRAELIGGTGEDETDEELRKTLSSLPQFTDLPPPNMPQPIRLRLLSSGR</sequence>
<name>A0A3S9HMN4_9BURK</name>
<dbReference type="SUPFAM" id="SSF74653">
    <property type="entry name" value="TolA/TonB C-terminal domain"/>
    <property type="match status" value="1"/>
</dbReference>
<feature type="compositionally biased region" description="Basic and acidic residues" evidence="1">
    <location>
        <begin position="64"/>
        <end position="81"/>
    </location>
</feature>
<keyword evidence="2" id="KW-1133">Transmembrane helix</keyword>
<gene>
    <name evidence="3" type="ORF">EJN92_16105</name>
</gene>
<feature type="compositionally biased region" description="Pro residues" evidence="1">
    <location>
        <begin position="53"/>
        <end position="63"/>
    </location>
</feature>
<feature type="region of interest" description="Disordered" evidence="1">
    <location>
        <begin position="37"/>
        <end position="104"/>
    </location>
</feature>